<dbReference type="EMBL" id="SUMG01000009">
    <property type="protein sequence ID" value="NBG88607.1"/>
    <property type="molecule type" value="Genomic_DNA"/>
</dbReference>
<dbReference type="SUPFAM" id="SSF56784">
    <property type="entry name" value="HAD-like"/>
    <property type="match status" value="1"/>
</dbReference>
<dbReference type="AlphaFoldDB" id="A0AA43XKY3"/>
<accession>A0AA43XKY3</accession>
<dbReference type="InterPro" id="IPR036412">
    <property type="entry name" value="HAD-like_sf"/>
</dbReference>
<dbReference type="Gene3D" id="3.40.50.1000">
    <property type="entry name" value="HAD superfamily/HAD-like"/>
    <property type="match status" value="1"/>
</dbReference>
<evidence type="ECO:0000313" key="1">
    <source>
        <dbReference type="EMBL" id="NBG88607.1"/>
    </source>
</evidence>
<keyword evidence="2" id="KW-1185">Reference proteome</keyword>
<evidence type="ECO:0008006" key="3">
    <source>
        <dbReference type="Google" id="ProtNLM"/>
    </source>
</evidence>
<dbReference type="InterPro" id="IPR023214">
    <property type="entry name" value="HAD_sf"/>
</dbReference>
<proteinExistence type="predicted"/>
<protein>
    <recommendedName>
        <fullName evidence="3">ATPase P</fullName>
    </recommendedName>
</protein>
<organism evidence="1 2">
    <name type="scientific">Isachenkonia alkalipeptolytica</name>
    <dbReference type="NCBI Taxonomy" id="2565777"/>
    <lineage>
        <taxon>Bacteria</taxon>
        <taxon>Bacillati</taxon>
        <taxon>Bacillota</taxon>
        <taxon>Clostridia</taxon>
        <taxon>Eubacteriales</taxon>
        <taxon>Clostridiaceae</taxon>
        <taxon>Isachenkonia</taxon>
    </lineage>
</organism>
<dbReference type="Proteomes" id="UP000449710">
    <property type="component" value="Unassembled WGS sequence"/>
</dbReference>
<dbReference type="CDD" id="cd01427">
    <property type="entry name" value="HAD_like"/>
    <property type="match status" value="1"/>
</dbReference>
<gene>
    <name evidence="1" type="ORF">ISALK_08835</name>
</gene>
<name>A0AA43XKY3_9CLOT</name>
<reference evidence="1 2" key="1">
    <citation type="submission" date="2019-04" db="EMBL/GenBank/DDBJ databases">
        <title>Isachenkonia alkalipeptolytica gen. nov. sp. nov. a new anaerobic, alkiliphilic organothrophic bacterium capable to reduce synthesized ferrihydrite isolated from a soda lake.</title>
        <authorList>
            <person name="Toshchakov S.V."/>
            <person name="Zavarzina D.G."/>
            <person name="Zhilina T.N."/>
            <person name="Kostrikina N.A."/>
            <person name="Kublanov I.V."/>
        </authorList>
    </citation>
    <scope>NUCLEOTIDE SEQUENCE [LARGE SCALE GENOMIC DNA]</scope>
    <source>
        <strain evidence="1 2">Z-1701</strain>
    </source>
</reference>
<comment type="caution">
    <text evidence="1">The sequence shown here is derived from an EMBL/GenBank/DDBJ whole genome shotgun (WGS) entry which is preliminary data.</text>
</comment>
<sequence>MAIDVKVPWGEKYTINHVVFDLNGTLANNGEIAKTTEKLLKALAQKAKIYVLTADTHNTAGKLKEEIGDFCEIIVLQSSDHSEEKARFVHTLGYRETVTLGNGGNDVKMVQEGILSFGIIAGEGAYAPLLTKVDIVVHNIDHAIEMLIHPRKIVATIRK</sequence>
<evidence type="ECO:0000313" key="2">
    <source>
        <dbReference type="Proteomes" id="UP000449710"/>
    </source>
</evidence>
<dbReference type="RefSeq" id="WP_160721377.1">
    <property type="nucleotide sequence ID" value="NZ_SUMG01000009.1"/>
</dbReference>